<dbReference type="Pfam" id="PF00262">
    <property type="entry name" value="Calreticulin"/>
    <property type="match status" value="1"/>
</dbReference>
<feature type="region of interest" description="Disordered" evidence="10">
    <location>
        <begin position="538"/>
        <end position="636"/>
    </location>
</feature>
<dbReference type="InterPro" id="IPR001580">
    <property type="entry name" value="Calret/calnex"/>
</dbReference>
<evidence type="ECO:0000256" key="2">
    <source>
        <dbReference type="ARBA" id="ARBA00010983"/>
    </source>
</evidence>
<keyword evidence="8" id="KW-1015">Disulfide bond</keyword>
<dbReference type="GO" id="GO:0051082">
    <property type="term" value="F:unfolded protein binding"/>
    <property type="evidence" value="ECO:0007669"/>
    <property type="project" value="InterPro"/>
</dbReference>
<feature type="compositionally biased region" description="Basic and acidic residues" evidence="10">
    <location>
        <begin position="443"/>
        <end position="459"/>
    </location>
</feature>
<keyword evidence="6" id="KW-0472">Membrane</keyword>
<feature type="compositionally biased region" description="Basic and acidic residues" evidence="10">
    <location>
        <begin position="270"/>
        <end position="280"/>
    </location>
</feature>
<evidence type="ECO:0000313" key="11">
    <source>
        <dbReference type="EMBL" id="GFR44212.1"/>
    </source>
</evidence>
<dbReference type="FunFam" id="2.10.250.10:FF:000001">
    <property type="entry name" value="Calnexin homolog"/>
    <property type="match status" value="1"/>
</dbReference>
<keyword evidence="4 9" id="KW-0256">Endoplasmic reticulum</keyword>
<evidence type="ECO:0000256" key="5">
    <source>
        <dbReference type="ARBA" id="ARBA00022989"/>
    </source>
</evidence>
<gene>
    <name evidence="11" type="ORF">Agub_g5399</name>
</gene>
<feature type="region of interest" description="Disordered" evidence="10">
    <location>
        <begin position="268"/>
        <end position="329"/>
    </location>
</feature>
<proteinExistence type="inferred from homology"/>
<dbReference type="PANTHER" id="PTHR11073">
    <property type="entry name" value="CALRETICULIN AND CALNEXIN"/>
    <property type="match status" value="1"/>
</dbReference>
<name>A0AAD3HKL7_9CHLO</name>
<dbReference type="EMBL" id="BMAR01000007">
    <property type="protein sequence ID" value="GFR44212.1"/>
    <property type="molecule type" value="Genomic_DNA"/>
</dbReference>
<dbReference type="InterPro" id="IPR013320">
    <property type="entry name" value="ConA-like_dom_sf"/>
</dbReference>
<dbReference type="PRINTS" id="PR00626">
    <property type="entry name" value="CALRETICULIN"/>
</dbReference>
<evidence type="ECO:0000256" key="9">
    <source>
        <dbReference type="RuleBase" id="RU362126"/>
    </source>
</evidence>
<comment type="similarity">
    <text evidence="2 9">Belongs to the calreticulin family.</text>
</comment>
<reference evidence="11 12" key="1">
    <citation type="journal article" date="2021" name="Sci. Rep.">
        <title>Genome sequencing of the multicellular alga Astrephomene provides insights into convergent evolution of germ-soma differentiation.</title>
        <authorList>
            <person name="Yamashita S."/>
            <person name="Yamamoto K."/>
            <person name="Matsuzaki R."/>
            <person name="Suzuki S."/>
            <person name="Yamaguchi H."/>
            <person name="Hirooka S."/>
            <person name="Minakuchi Y."/>
            <person name="Miyagishima S."/>
            <person name="Kawachi M."/>
            <person name="Toyoda A."/>
            <person name="Nozaki H."/>
        </authorList>
    </citation>
    <scope>NUCLEOTIDE SEQUENCE [LARGE SCALE GENOMIC DNA]</scope>
    <source>
        <strain evidence="11 12">NIES-4017</strain>
    </source>
</reference>
<dbReference type="GO" id="GO:0036503">
    <property type="term" value="P:ERAD pathway"/>
    <property type="evidence" value="ECO:0007669"/>
    <property type="project" value="TreeGrafter"/>
</dbReference>
<evidence type="ECO:0000256" key="3">
    <source>
        <dbReference type="ARBA" id="ARBA00022692"/>
    </source>
</evidence>
<comment type="caution">
    <text evidence="11">The sequence shown here is derived from an EMBL/GenBank/DDBJ whole genome shotgun (WGS) entry which is preliminary data.</text>
</comment>
<organism evidence="11 12">
    <name type="scientific">Astrephomene gubernaculifera</name>
    <dbReference type="NCBI Taxonomy" id="47775"/>
    <lineage>
        <taxon>Eukaryota</taxon>
        <taxon>Viridiplantae</taxon>
        <taxon>Chlorophyta</taxon>
        <taxon>core chlorophytes</taxon>
        <taxon>Chlorophyceae</taxon>
        <taxon>CS clade</taxon>
        <taxon>Chlamydomonadales</taxon>
        <taxon>Astrephomenaceae</taxon>
        <taxon>Astrephomene</taxon>
    </lineage>
</organism>
<dbReference type="Gene3D" id="2.60.120.200">
    <property type="match status" value="1"/>
</dbReference>
<dbReference type="GO" id="GO:0005789">
    <property type="term" value="C:endoplasmic reticulum membrane"/>
    <property type="evidence" value="ECO:0007669"/>
    <property type="project" value="UniProtKB-SubCell"/>
</dbReference>
<feature type="compositionally biased region" description="Basic and acidic residues" evidence="10">
    <location>
        <begin position="600"/>
        <end position="611"/>
    </location>
</feature>
<keyword evidence="5" id="KW-1133">Transmembrane helix</keyword>
<dbReference type="GO" id="GO:0006457">
    <property type="term" value="P:protein folding"/>
    <property type="evidence" value="ECO:0007669"/>
    <property type="project" value="InterPro"/>
</dbReference>
<dbReference type="GO" id="GO:0005509">
    <property type="term" value="F:calcium ion binding"/>
    <property type="evidence" value="ECO:0007669"/>
    <property type="project" value="InterPro"/>
</dbReference>
<evidence type="ECO:0000256" key="8">
    <source>
        <dbReference type="PIRSR" id="PIRSR601580-3"/>
    </source>
</evidence>
<keyword evidence="9" id="KW-0732">Signal</keyword>
<dbReference type="PROSITE" id="PS00804">
    <property type="entry name" value="CALRETICULIN_2"/>
    <property type="match status" value="1"/>
</dbReference>
<keyword evidence="12" id="KW-1185">Reference proteome</keyword>
<dbReference type="Proteomes" id="UP001054857">
    <property type="component" value="Unassembled WGS sequence"/>
</dbReference>
<evidence type="ECO:0000256" key="7">
    <source>
        <dbReference type="ARBA" id="ARBA00023186"/>
    </source>
</evidence>
<evidence type="ECO:0000256" key="1">
    <source>
        <dbReference type="ARBA" id="ARBA00004389"/>
    </source>
</evidence>
<sequence>MINRHGTALLGIGLLVIFGPCAGSSEPSPATSEILESIRSQALFFEDFNDDGWQSRWKHSSDPKYNGRFITAAAKNWTGKGLKIPDSSRYYGLTALLPSPIDPVVRQGGSSGPSETPLPLVVQYEVRYDSGVTCGGSYLKLLSADSALEPQGLRESTPYSIMFGPDKCGGPGKIHLILRHRHALTGTVTEKHLSAAPLPESSDIYTHVYTLRIGPDHRYEILVDGSSRSSGSLLEEGVLAPPLLPPREVPDPDDIKPADWVEQATIPDPDAVKPEGWDEREQIEDEDAVKPKGWREDEPEMIDDPAAKKPADWDDEEDGAWEPPQLPNPRCKVGCGPWRRPLKPNPAFKGAWKPPHIPNPKYKGPWVQKRIPNPDFYTDPEPLRSGVAPIGGVALELWTVDSGYMFDNILLTRDPAVAEAARRGLWQPRHEAEVAAFEAQVKANEDAERRRQKTEAEERRKKRAQAGAQGRVAEAFEQLTERVLGLFEAGGLLSPLAPSLAPLLEWLRGNPQGSGVLLGGLPLLVLLPLLLRTAFGGGKKKGNASPVVAATEADRADGSEDEDEEPAGGEGAQQGEQESPEAAAAGGGDGDSGDAAAAAEEERKEGTKEEIAADAEEEEEEEPAAKGPRRRTPRVA</sequence>
<dbReference type="InterPro" id="IPR009033">
    <property type="entry name" value="Calreticulin/calnexin_P_dom_sf"/>
</dbReference>
<dbReference type="Gene3D" id="2.10.250.10">
    <property type="entry name" value="Calreticulin/calnexin, P domain"/>
    <property type="match status" value="1"/>
</dbReference>
<feature type="compositionally biased region" description="Acidic residues" evidence="10">
    <location>
        <begin position="612"/>
        <end position="622"/>
    </location>
</feature>
<feature type="region of interest" description="Disordered" evidence="10">
    <location>
        <begin position="443"/>
        <end position="467"/>
    </location>
</feature>
<accession>A0AAD3HKL7</accession>
<feature type="chain" id="PRO_5041775611" description="Calnexin" evidence="9">
    <location>
        <begin position="24"/>
        <end position="636"/>
    </location>
</feature>
<dbReference type="AlphaFoldDB" id="A0AAD3HKL7"/>
<dbReference type="SUPFAM" id="SSF49899">
    <property type="entry name" value="Concanavalin A-like lectins/glucanases"/>
    <property type="match status" value="1"/>
</dbReference>
<dbReference type="InterPro" id="IPR018124">
    <property type="entry name" value="Calret/calnex_CS"/>
</dbReference>
<feature type="compositionally biased region" description="Low complexity" evidence="10">
    <location>
        <begin position="573"/>
        <end position="584"/>
    </location>
</feature>
<protein>
    <recommendedName>
        <fullName evidence="13">Calnexin</fullName>
    </recommendedName>
</protein>
<feature type="compositionally biased region" description="Basic residues" evidence="10">
    <location>
        <begin position="627"/>
        <end position="636"/>
    </location>
</feature>
<evidence type="ECO:0000256" key="6">
    <source>
        <dbReference type="ARBA" id="ARBA00023136"/>
    </source>
</evidence>
<keyword evidence="3" id="KW-0812">Transmembrane</keyword>
<dbReference type="SUPFAM" id="SSF63887">
    <property type="entry name" value="P-domain of calnexin/calreticulin"/>
    <property type="match status" value="1"/>
</dbReference>
<evidence type="ECO:0000256" key="4">
    <source>
        <dbReference type="ARBA" id="ARBA00022824"/>
    </source>
</evidence>
<feature type="signal peptide" evidence="9">
    <location>
        <begin position="1"/>
        <end position="23"/>
    </location>
</feature>
<evidence type="ECO:0000256" key="10">
    <source>
        <dbReference type="SAM" id="MobiDB-lite"/>
    </source>
</evidence>
<evidence type="ECO:0008006" key="13">
    <source>
        <dbReference type="Google" id="ProtNLM"/>
    </source>
</evidence>
<comment type="subcellular location">
    <subcellularLocation>
        <location evidence="1">Endoplasmic reticulum membrane</location>
        <topology evidence="1">Single-pass membrane protein</topology>
    </subcellularLocation>
</comment>
<feature type="disulfide bond" evidence="8">
    <location>
        <begin position="134"/>
        <end position="168"/>
    </location>
</feature>
<keyword evidence="7 9" id="KW-0143">Chaperone</keyword>
<evidence type="ECO:0000313" key="12">
    <source>
        <dbReference type="Proteomes" id="UP001054857"/>
    </source>
</evidence>
<dbReference type="PANTHER" id="PTHR11073:SF1">
    <property type="entry name" value="CALNEXIN 14D-RELATED"/>
    <property type="match status" value="1"/>
</dbReference>